<dbReference type="GO" id="GO:0003779">
    <property type="term" value="F:actin binding"/>
    <property type="evidence" value="ECO:0007669"/>
    <property type="project" value="InterPro"/>
</dbReference>
<organism evidence="1 2">
    <name type="scientific">Parascaris equorum</name>
    <name type="common">Equine roundworm</name>
    <dbReference type="NCBI Taxonomy" id="6256"/>
    <lineage>
        <taxon>Eukaryota</taxon>
        <taxon>Metazoa</taxon>
        <taxon>Ecdysozoa</taxon>
        <taxon>Nematoda</taxon>
        <taxon>Chromadorea</taxon>
        <taxon>Rhabditida</taxon>
        <taxon>Spirurina</taxon>
        <taxon>Ascaridomorpha</taxon>
        <taxon>Ascaridoidea</taxon>
        <taxon>Ascarididae</taxon>
        <taxon>Parascaris</taxon>
    </lineage>
</organism>
<dbReference type="Proteomes" id="UP000887564">
    <property type="component" value="Unplaced"/>
</dbReference>
<accession>A0A914RFK6</accession>
<dbReference type="InterPro" id="IPR001837">
    <property type="entry name" value="Adenylate_cyclase-assoc_CAP"/>
</dbReference>
<dbReference type="GO" id="GO:0005737">
    <property type="term" value="C:cytoplasm"/>
    <property type="evidence" value="ECO:0007669"/>
    <property type="project" value="TreeGrafter"/>
</dbReference>
<dbReference type="PANTHER" id="PTHR10652:SF0">
    <property type="entry name" value="ADENYLYL CYCLASE-ASSOCIATED PROTEIN"/>
    <property type="match status" value="1"/>
</dbReference>
<name>A0A914RFK6_PAREQ</name>
<dbReference type="PANTHER" id="PTHR10652">
    <property type="entry name" value="ADENYLYL CYCLASE-ASSOCIATED PROTEIN"/>
    <property type="match status" value="1"/>
</dbReference>
<proteinExistence type="predicted"/>
<dbReference type="GO" id="GO:0007015">
    <property type="term" value="P:actin filament organization"/>
    <property type="evidence" value="ECO:0007669"/>
    <property type="project" value="TreeGrafter"/>
</dbReference>
<dbReference type="GO" id="GO:0008179">
    <property type="term" value="F:adenylate cyclase binding"/>
    <property type="evidence" value="ECO:0007669"/>
    <property type="project" value="TreeGrafter"/>
</dbReference>
<keyword evidence="1" id="KW-1185">Reference proteome</keyword>
<evidence type="ECO:0000313" key="1">
    <source>
        <dbReference type="Proteomes" id="UP000887564"/>
    </source>
</evidence>
<dbReference type="AlphaFoldDB" id="A0A914RFK6"/>
<evidence type="ECO:0000313" key="2">
    <source>
        <dbReference type="WBParaSite" id="PEQ_0000047801-mRNA-1"/>
    </source>
</evidence>
<dbReference type="GO" id="GO:0000902">
    <property type="term" value="P:cell morphogenesis"/>
    <property type="evidence" value="ECO:0007669"/>
    <property type="project" value="TreeGrafter"/>
</dbReference>
<dbReference type="GO" id="GO:0019933">
    <property type="term" value="P:cAMP-mediated signaling"/>
    <property type="evidence" value="ECO:0007669"/>
    <property type="project" value="TreeGrafter"/>
</dbReference>
<protein>
    <submittedName>
        <fullName evidence="2">Uncharacterized protein</fullName>
    </submittedName>
</protein>
<sequence>LNSVAAGDQLWSYSSNEIWSLFVKEEGDRWEVSKVTTEISAEFSSADRAALFAEINKGEDITKGLRKVTADMQTHKNPALRAQVYIFFICFYSDLWLPPPVKFTTTEFLSRNKYLGHRKFSIHDCTLRAAGWSYGLNAC</sequence>
<reference evidence="2" key="1">
    <citation type="submission" date="2022-11" db="UniProtKB">
        <authorList>
            <consortium name="WormBaseParasite"/>
        </authorList>
    </citation>
    <scope>IDENTIFICATION</scope>
</reference>
<dbReference type="WBParaSite" id="PEQ_0000047801-mRNA-1">
    <property type="protein sequence ID" value="PEQ_0000047801-mRNA-1"/>
    <property type="gene ID" value="PEQ_0000047801"/>
</dbReference>